<evidence type="ECO:0000256" key="1">
    <source>
        <dbReference type="SAM" id="MobiDB-lite"/>
    </source>
</evidence>
<dbReference type="PANTHER" id="PTHR47595">
    <property type="entry name" value="HEAT SHOCK 70 KDA PROTEIN 14"/>
    <property type="match status" value="1"/>
</dbReference>
<keyword evidence="4" id="KW-1185">Reference proteome</keyword>
<evidence type="ECO:0000313" key="3">
    <source>
        <dbReference type="EMBL" id="KAL1510051.1"/>
    </source>
</evidence>
<gene>
    <name evidence="3" type="ORF">ABEB36_004707</name>
</gene>
<dbReference type="Gene3D" id="1.10.10.60">
    <property type="entry name" value="Homeodomain-like"/>
    <property type="match status" value="1"/>
</dbReference>
<dbReference type="EMBL" id="JBDJPC010000003">
    <property type="protein sequence ID" value="KAL1510051.1"/>
    <property type="molecule type" value="Genomic_DNA"/>
</dbReference>
<organism evidence="3 4">
    <name type="scientific">Hypothenemus hampei</name>
    <name type="common">Coffee berry borer</name>
    <dbReference type="NCBI Taxonomy" id="57062"/>
    <lineage>
        <taxon>Eukaryota</taxon>
        <taxon>Metazoa</taxon>
        <taxon>Ecdysozoa</taxon>
        <taxon>Arthropoda</taxon>
        <taxon>Hexapoda</taxon>
        <taxon>Insecta</taxon>
        <taxon>Pterygota</taxon>
        <taxon>Neoptera</taxon>
        <taxon>Endopterygota</taxon>
        <taxon>Coleoptera</taxon>
        <taxon>Polyphaga</taxon>
        <taxon>Cucujiformia</taxon>
        <taxon>Curculionidae</taxon>
        <taxon>Scolytinae</taxon>
        <taxon>Hypothenemus</taxon>
    </lineage>
</organism>
<evidence type="ECO:0000259" key="2">
    <source>
        <dbReference type="Pfam" id="PF13837"/>
    </source>
</evidence>
<dbReference type="PANTHER" id="PTHR47595:SF1">
    <property type="entry name" value="MYB_SANT-LIKE DNA-BINDING DOMAIN-CONTAINING PROTEIN"/>
    <property type="match status" value="1"/>
</dbReference>
<dbReference type="Pfam" id="PF13837">
    <property type="entry name" value="Myb_DNA-bind_4"/>
    <property type="match status" value="1"/>
</dbReference>
<name>A0ABD1F463_HYPHA</name>
<comment type="caution">
    <text evidence="3">The sequence shown here is derived from an EMBL/GenBank/DDBJ whole genome shotgun (WGS) entry which is preliminary data.</text>
</comment>
<dbReference type="InterPro" id="IPR044822">
    <property type="entry name" value="Myb_DNA-bind_4"/>
</dbReference>
<feature type="compositionally biased region" description="Low complexity" evidence="1">
    <location>
        <begin position="173"/>
        <end position="184"/>
    </location>
</feature>
<reference evidence="3 4" key="1">
    <citation type="submission" date="2024-05" db="EMBL/GenBank/DDBJ databases">
        <title>Genetic variation in Jamaican populations of the coffee berry borer (Hypothenemus hampei).</title>
        <authorList>
            <person name="Errbii M."/>
            <person name="Myrie A."/>
        </authorList>
    </citation>
    <scope>NUCLEOTIDE SEQUENCE [LARGE SCALE GENOMIC DNA]</scope>
    <source>
        <strain evidence="3">JA-Hopewell-2020-01-JO</strain>
        <tissue evidence="3">Whole body</tissue>
    </source>
</reference>
<dbReference type="Proteomes" id="UP001566132">
    <property type="component" value="Unassembled WGS sequence"/>
</dbReference>
<dbReference type="AlphaFoldDB" id="A0ABD1F463"/>
<sequence length="229" mass="26577">MENNVHYINVPQENIYYDERTQTYVLLEDAENCVKVPTKQENKVLKIWNYEKTAAFINIVTDHQDDFKKIQKKAVWNKIAGVMTETFKIEINAQQCDTKWKGLLDMYKKVKTHNDKSGNSRKDWPHFEAMDNLLAKKPEINPVVTCSNSKGLVFQSKANMSHPVDEINDSETSDSSFSATSSHSNNLTKKRKASDGVEKRHKEKMARQDRFLDLFETLVNKIQSEKEEE</sequence>
<accession>A0ABD1F463</accession>
<feature type="region of interest" description="Disordered" evidence="1">
    <location>
        <begin position="163"/>
        <end position="208"/>
    </location>
</feature>
<feature type="domain" description="Myb/SANT-like DNA-binding" evidence="2">
    <location>
        <begin position="48"/>
        <end position="133"/>
    </location>
</feature>
<evidence type="ECO:0000313" key="4">
    <source>
        <dbReference type="Proteomes" id="UP001566132"/>
    </source>
</evidence>
<proteinExistence type="predicted"/>
<feature type="compositionally biased region" description="Basic and acidic residues" evidence="1">
    <location>
        <begin position="193"/>
        <end position="208"/>
    </location>
</feature>
<protein>
    <recommendedName>
        <fullName evidence="2">Myb/SANT-like DNA-binding domain-containing protein</fullName>
    </recommendedName>
</protein>